<protein>
    <submittedName>
        <fullName evidence="1">Uncharacterized protein</fullName>
    </submittedName>
</protein>
<evidence type="ECO:0000313" key="2">
    <source>
        <dbReference type="Proteomes" id="UP000234327"/>
    </source>
</evidence>
<reference evidence="1 2" key="1">
    <citation type="submission" date="2017-03" db="EMBL/GenBank/DDBJ databases">
        <authorList>
            <person name="Afonso C.L."/>
            <person name="Miller P.J."/>
            <person name="Scott M.A."/>
            <person name="Spackman E."/>
            <person name="Goraichik I."/>
            <person name="Dimitrov K.M."/>
            <person name="Suarez D.L."/>
            <person name="Swayne D.E."/>
        </authorList>
    </citation>
    <scope>NUCLEOTIDE SEQUENCE [LARGE SCALE GENOMIC DNA]</scope>
    <source>
        <strain evidence="2">6(3)</strain>
    </source>
</reference>
<dbReference type="RefSeq" id="WP_101598804.1">
    <property type="nucleotide sequence ID" value="NZ_FXYZ01000026.1"/>
</dbReference>
<organism evidence="1 2">
    <name type="scientific">Brevibacterium aurantiacum</name>
    <dbReference type="NCBI Taxonomy" id="273384"/>
    <lineage>
        <taxon>Bacteria</taxon>
        <taxon>Bacillati</taxon>
        <taxon>Actinomycetota</taxon>
        <taxon>Actinomycetes</taxon>
        <taxon>Micrococcales</taxon>
        <taxon>Brevibacteriaceae</taxon>
        <taxon>Brevibacterium</taxon>
    </lineage>
</organism>
<dbReference type="AlphaFoldDB" id="A0A2H1KN35"/>
<proteinExistence type="predicted"/>
<sequence>MTTTSIQYQAWDTIADAAKIGFYGKRYVWTSTGLVEWDGPLNSRETDPVQAELEAIAAKYPARDSHGYVIAFYNCHPLEGRQSGPHITIDDAEEAKRHLDPYNTVCGHVFTSRGTIVRES</sequence>
<name>A0A2H1KN35_BREAU</name>
<accession>A0A2H1KN35</accession>
<dbReference type="EMBL" id="FXYZ01000026">
    <property type="protein sequence ID" value="SMY01225.1"/>
    <property type="molecule type" value="Genomic_DNA"/>
</dbReference>
<gene>
    <name evidence="1" type="ORF">BAURA63_03519</name>
</gene>
<dbReference type="Proteomes" id="UP000234327">
    <property type="component" value="Unassembled WGS sequence"/>
</dbReference>
<evidence type="ECO:0000313" key="1">
    <source>
        <dbReference type="EMBL" id="SMY01225.1"/>
    </source>
</evidence>